<feature type="signal peptide" evidence="1">
    <location>
        <begin position="1"/>
        <end position="21"/>
    </location>
</feature>
<dbReference type="EMBL" id="DVFN01000034">
    <property type="protein sequence ID" value="HIQ69183.1"/>
    <property type="molecule type" value="Genomic_DNA"/>
</dbReference>
<gene>
    <name evidence="2" type="ORF">IAA67_02470</name>
</gene>
<proteinExistence type="predicted"/>
<dbReference type="AlphaFoldDB" id="A0A9D1CNK2"/>
<name>A0A9D1CNK2_9FIRM</name>
<feature type="chain" id="PRO_5039271163" evidence="1">
    <location>
        <begin position="22"/>
        <end position="75"/>
    </location>
</feature>
<dbReference type="Proteomes" id="UP000886874">
    <property type="component" value="Unassembled WGS sequence"/>
</dbReference>
<evidence type="ECO:0000256" key="1">
    <source>
        <dbReference type="SAM" id="SignalP"/>
    </source>
</evidence>
<reference evidence="2" key="1">
    <citation type="submission" date="2020-10" db="EMBL/GenBank/DDBJ databases">
        <authorList>
            <person name="Gilroy R."/>
        </authorList>
    </citation>
    <scope>NUCLEOTIDE SEQUENCE</scope>
    <source>
        <strain evidence="2">ChiSjej2B20-13462</strain>
    </source>
</reference>
<organism evidence="2 3">
    <name type="scientific">Candidatus Avoscillospira stercorigallinarum</name>
    <dbReference type="NCBI Taxonomy" id="2840708"/>
    <lineage>
        <taxon>Bacteria</taxon>
        <taxon>Bacillati</taxon>
        <taxon>Bacillota</taxon>
        <taxon>Clostridia</taxon>
        <taxon>Eubacteriales</taxon>
        <taxon>Oscillospiraceae</taxon>
        <taxon>Oscillospiraceae incertae sedis</taxon>
        <taxon>Candidatus Avoscillospira</taxon>
    </lineage>
</organism>
<keyword evidence="1" id="KW-0732">Signal</keyword>
<protein>
    <submittedName>
        <fullName evidence="2">Uncharacterized protein</fullName>
    </submittedName>
</protein>
<evidence type="ECO:0000313" key="2">
    <source>
        <dbReference type="EMBL" id="HIQ69183.1"/>
    </source>
</evidence>
<evidence type="ECO:0000313" key="3">
    <source>
        <dbReference type="Proteomes" id="UP000886874"/>
    </source>
</evidence>
<sequence>MIKQTAALLLALLLSPFVLTARDGYVALYQTEDQSWVMTDTPLASLPPADQALLRRGLPLETAQDLTSALEDFCS</sequence>
<accession>A0A9D1CNK2</accession>
<reference evidence="2" key="2">
    <citation type="journal article" date="2021" name="PeerJ">
        <title>Extensive microbial diversity within the chicken gut microbiome revealed by metagenomics and culture.</title>
        <authorList>
            <person name="Gilroy R."/>
            <person name="Ravi A."/>
            <person name="Getino M."/>
            <person name="Pursley I."/>
            <person name="Horton D.L."/>
            <person name="Alikhan N.F."/>
            <person name="Baker D."/>
            <person name="Gharbi K."/>
            <person name="Hall N."/>
            <person name="Watson M."/>
            <person name="Adriaenssens E.M."/>
            <person name="Foster-Nyarko E."/>
            <person name="Jarju S."/>
            <person name="Secka A."/>
            <person name="Antonio M."/>
            <person name="Oren A."/>
            <person name="Chaudhuri R.R."/>
            <person name="La Ragione R."/>
            <person name="Hildebrand F."/>
            <person name="Pallen M.J."/>
        </authorList>
    </citation>
    <scope>NUCLEOTIDE SEQUENCE</scope>
    <source>
        <strain evidence="2">ChiSjej2B20-13462</strain>
    </source>
</reference>
<comment type="caution">
    <text evidence="2">The sequence shown here is derived from an EMBL/GenBank/DDBJ whole genome shotgun (WGS) entry which is preliminary data.</text>
</comment>